<dbReference type="Proteomes" id="UP001272515">
    <property type="component" value="Unassembled WGS sequence"/>
</dbReference>
<dbReference type="RefSeq" id="WP_295188741.1">
    <property type="nucleotide sequence ID" value="NZ_JAWJZA010000009.1"/>
</dbReference>
<keyword evidence="2" id="KW-1185">Reference proteome</keyword>
<evidence type="ECO:0000313" key="1">
    <source>
        <dbReference type="EMBL" id="MDV5087350.1"/>
    </source>
</evidence>
<evidence type="ECO:0000313" key="2">
    <source>
        <dbReference type="Proteomes" id="UP001272515"/>
    </source>
</evidence>
<organism evidence="1 2">
    <name type="scientific">Veillonella absiana</name>
    <dbReference type="NCBI Taxonomy" id="3079305"/>
    <lineage>
        <taxon>Bacteria</taxon>
        <taxon>Bacillati</taxon>
        <taxon>Bacillota</taxon>
        <taxon>Negativicutes</taxon>
        <taxon>Veillonellales</taxon>
        <taxon>Veillonellaceae</taxon>
        <taxon>Veillonella</taxon>
    </lineage>
</organism>
<dbReference type="EMBL" id="JAWJZB010000001">
    <property type="protein sequence ID" value="MDV5087350.1"/>
    <property type="molecule type" value="Genomic_DNA"/>
</dbReference>
<gene>
    <name evidence="1" type="ORF">RVY80_00570</name>
</gene>
<comment type="caution">
    <text evidence="1">The sequence shown here is derived from an EMBL/GenBank/DDBJ whole genome shotgun (WGS) entry which is preliminary data.</text>
</comment>
<protein>
    <submittedName>
        <fullName evidence="1">Uncharacterized protein</fullName>
    </submittedName>
</protein>
<name>A0ABU3Z614_9FIRM</name>
<proteinExistence type="predicted"/>
<reference evidence="1 2" key="1">
    <citation type="submission" date="2023-10" db="EMBL/GenBank/DDBJ databases">
        <title>Veillonella sp. nov., isolated from a pig farm feces dump.</title>
        <authorList>
            <person name="Chang Y.-H."/>
        </authorList>
    </citation>
    <scope>NUCLEOTIDE SEQUENCE [LARGE SCALE GENOMIC DNA]</scope>
    <source>
        <strain evidence="1 2">YH-vei2233</strain>
    </source>
</reference>
<sequence length="80" mass="9310">MAIKTLTLHQHTMLEDQVSNFKPSMKPVSGLLQKLYQHLLQCRLEAARCSLEGYMMDIPGYPFPMTQEMRRSLLHPQHNV</sequence>
<accession>A0ABU3Z614</accession>